<evidence type="ECO:0000256" key="2">
    <source>
        <dbReference type="SAM" id="SignalP"/>
    </source>
</evidence>
<protein>
    <submittedName>
        <fullName evidence="3">LGFP repeat-containing protein</fullName>
    </submittedName>
</protein>
<evidence type="ECO:0000313" key="3">
    <source>
        <dbReference type="EMBL" id="SDY61880.1"/>
    </source>
</evidence>
<feature type="compositionally biased region" description="Low complexity" evidence="1">
    <location>
        <begin position="28"/>
        <end position="103"/>
    </location>
</feature>
<feature type="chain" id="PRO_5011507585" evidence="2">
    <location>
        <begin position="28"/>
        <end position="446"/>
    </location>
</feature>
<feature type="signal peptide" evidence="2">
    <location>
        <begin position="1"/>
        <end position="27"/>
    </location>
</feature>
<dbReference type="Proteomes" id="UP000199529">
    <property type="component" value="Unassembled WGS sequence"/>
</dbReference>
<evidence type="ECO:0000256" key="1">
    <source>
        <dbReference type="SAM" id="MobiDB-lite"/>
    </source>
</evidence>
<dbReference type="STRING" id="418495.SAMN05216215_10313"/>
<dbReference type="Pfam" id="PF08310">
    <property type="entry name" value="LGFP"/>
    <property type="match status" value="6"/>
</dbReference>
<reference evidence="4" key="1">
    <citation type="submission" date="2016-10" db="EMBL/GenBank/DDBJ databases">
        <authorList>
            <person name="Varghese N."/>
            <person name="Submissions S."/>
        </authorList>
    </citation>
    <scope>NUCLEOTIDE SEQUENCE [LARGE SCALE GENOMIC DNA]</scope>
    <source>
        <strain evidence="4">CGMCC 4.3530</strain>
    </source>
</reference>
<dbReference type="InterPro" id="IPR013207">
    <property type="entry name" value="LGFP"/>
</dbReference>
<sequence>MNVKRLVAAVAATTAVLGLAATAPAIAQPEEPTTAATTTAPEAPATSEEAPSDASGAAERATTAEETATSEPATTPAEPTPGTTAAEPATSSAEPTTAAAAPGDGEIQRRYDSLTPAMRTEVGNPVGAEVVAGDALRWQDFTNARFYWTPDTGVTIVQGQIFQRYLDFGAHEGLGVPVTDELSSAGGTSRYSDFVFRDATGEYPSTIYWSTRTGAHLVVEALRDHYRALGEDRFGYVATDSYPTPDERAAYNHFVTPQGHGASIYWSEFGIASVKGAIRDKWAATGWERGPLGYPISDELDAGDGVGKYNEFSGDGQLLAGIVWSPQNGAHSLQGVIAQRYVELGGPTGILGYPTTDELGTPDGRGRYNHFTGTGGASIYWTSQTGAHEVYGGIRVRWSQLGWERSYLGYPMTGEHDIPQGRASEFEHGFVEWHRDTGAVVDFPKN</sequence>
<name>A0A1H3LC43_9PSEU</name>
<gene>
    <name evidence="3" type="ORF">SAMN05216215_10313</name>
</gene>
<dbReference type="EMBL" id="FNOK01000031">
    <property type="protein sequence ID" value="SDY61880.1"/>
    <property type="molecule type" value="Genomic_DNA"/>
</dbReference>
<organism evidence="3 4">
    <name type="scientific">Saccharopolyspora shandongensis</name>
    <dbReference type="NCBI Taxonomy" id="418495"/>
    <lineage>
        <taxon>Bacteria</taxon>
        <taxon>Bacillati</taxon>
        <taxon>Actinomycetota</taxon>
        <taxon>Actinomycetes</taxon>
        <taxon>Pseudonocardiales</taxon>
        <taxon>Pseudonocardiaceae</taxon>
        <taxon>Saccharopolyspora</taxon>
    </lineage>
</organism>
<proteinExistence type="predicted"/>
<keyword evidence="4" id="KW-1185">Reference proteome</keyword>
<dbReference type="AlphaFoldDB" id="A0A1H3LC43"/>
<feature type="region of interest" description="Disordered" evidence="1">
    <location>
        <begin position="28"/>
        <end position="107"/>
    </location>
</feature>
<accession>A0A1H3LC43</accession>
<keyword evidence="2" id="KW-0732">Signal</keyword>
<evidence type="ECO:0000313" key="4">
    <source>
        <dbReference type="Proteomes" id="UP000199529"/>
    </source>
</evidence>